<evidence type="ECO:0000313" key="2">
    <source>
        <dbReference type="Proteomes" id="UP000562492"/>
    </source>
</evidence>
<sequence length="49" mass="5463">MSSRTFVAHSPLGEQLEFRSMEGTEQISRLFQFRGLCCTNPGRSGSRLG</sequence>
<protein>
    <submittedName>
        <fullName evidence="1">Uncharacterized protein</fullName>
    </submittedName>
</protein>
<name>A0ABR6RKN0_9BURK</name>
<gene>
    <name evidence="1" type="ORF">HNP33_003678</name>
</gene>
<dbReference type="EMBL" id="JACHKZ010000032">
    <property type="protein sequence ID" value="MBB6579564.1"/>
    <property type="molecule type" value="Genomic_DNA"/>
</dbReference>
<keyword evidence="2" id="KW-1185">Reference proteome</keyword>
<comment type="caution">
    <text evidence="1">The sequence shown here is derived from an EMBL/GenBank/DDBJ whole genome shotgun (WGS) entry which is preliminary data.</text>
</comment>
<reference evidence="1 2" key="1">
    <citation type="submission" date="2020-08" db="EMBL/GenBank/DDBJ databases">
        <title>Functional genomics of gut bacteria from endangered species of beetles.</title>
        <authorList>
            <person name="Carlos-Shanley C."/>
        </authorList>
    </citation>
    <scope>NUCLEOTIDE SEQUENCE [LARGE SCALE GENOMIC DNA]</scope>
    <source>
        <strain evidence="1 2">S00124</strain>
    </source>
</reference>
<dbReference type="Proteomes" id="UP000562492">
    <property type="component" value="Unassembled WGS sequence"/>
</dbReference>
<evidence type="ECO:0000313" key="1">
    <source>
        <dbReference type="EMBL" id="MBB6579564.1"/>
    </source>
</evidence>
<organism evidence="1 2">
    <name type="scientific">Comamonas odontotermitis</name>
    <dbReference type="NCBI Taxonomy" id="379895"/>
    <lineage>
        <taxon>Bacteria</taxon>
        <taxon>Pseudomonadati</taxon>
        <taxon>Pseudomonadota</taxon>
        <taxon>Betaproteobacteria</taxon>
        <taxon>Burkholderiales</taxon>
        <taxon>Comamonadaceae</taxon>
        <taxon>Comamonas</taxon>
    </lineage>
</organism>
<proteinExistence type="predicted"/>
<accession>A0ABR6RKN0</accession>